<accession>A0AAW8NPG3</accession>
<keyword evidence="5" id="KW-1185">Reference proteome</keyword>
<feature type="transmembrane region" description="Helical" evidence="1">
    <location>
        <begin position="316"/>
        <end position="338"/>
    </location>
</feature>
<evidence type="ECO:0000313" key="3">
    <source>
        <dbReference type="EMBL" id="MDW4822503.1"/>
    </source>
</evidence>
<dbReference type="RefSeq" id="WP_310655026.1">
    <property type="nucleotide sequence ID" value="NZ_JAPMLA010000008.1"/>
</dbReference>
<feature type="transmembrane region" description="Helical" evidence="1">
    <location>
        <begin position="199"/>
        <end position="221"/>
    </location>
</feature>
<dbReference type="AlphaFoldDB" id="A0AAW8NPG3"/>
<reference evidence="3 5" key="1">
    <citation type="journal article" date="2022" name="bioRxiv">
        <title>Prophages regulate Shewanella fidelis 3313 motility and biofilm formation: implications for gut colonization dynamics in Ciona robusta.</title>
        <authorList>
            <person name="Natarajan O."/>
            <person name="Gibboney S.L."/>
            <person name="Young M.N."/>
            <person name="Lim S.J."/>
            <person name="Pluta N."/>
            <person name="Atkinson C.G."/>
            <person name="Leigh B.A."/>
            <person name="Liberti A."/>
            <person name="Kees E.D."/>
            <person name="Breitbart M."/>
            <person name="Gralnick J.A."/>
            <person name="Dishaw L.J."/>
        </authorList>
    </citation>
    <scope>NUCLEOTIDE SEQUENCE [LARGE SCALE GENOMIC DNA]</scope>
    <source>
        <strain evidence="3 5">JG4066</strain>
    </source>
</reference>
<dbReference type="EMBL" id="JAPMLD010000001">
    <property type="protein sequence ID" value="MDW4822503.1"/>
    <property type="molecule type" value="Genomic_DNA"/>
</dbReference>
<evidence type="ECO:0000313" key="5">
    <source>
        <dbReference type="Proteomes" id="UP001271263"/>
    </source>
</evidence>
<feature type="transmembrane region" description="Helical" evidence="1">
    <location>
        <begin position="93"/>
        <end position="114"/>
    </location>
</feature>
<proteinExistence type="predicted"/>
<feature type="transmembrane region" description="Helical" evidence="1">
    <location>
        <begin position="261"/>
        <end position="283"/>
    </location>
</feature>
<keyword evidence="1" id="KW-0472">Membrane</keyword>
<feature type="transmembrane region" description="Helical" evidence="1">
    <location>
        <begin position="12"/>
        <end position="31"/>
    </location>
</feature>
<feature type="transmembrane region" description="Helical" evidence="1">
    <location>
        <begin position="63"/>
        <end position="86"/>
    </location>
</feature>
<gene>
    <name evidence="2" type="ORF">OS133_12375</name>
    <name evidence="3" type="ORF">OS134_00235</name>
</gene>
<dbReference type="EMBL" id="JAPMLE010000001">
    <property type="protein sequence ID" value="MDR8524421.1"/>
    <property type="molecule type" value="Genomic_DNA"/>
</dbReference>
<comment type="caution">
    <text evidence="2">The sequence shown here is derived from an EMBL/GenBank/DDBJ whole genome shotgun (WGS) entry which is preliminary data.</text>
</comment>
<feature type="transmembrane region" description="Helical" evidence="1">
    <location>
        <begin position="233"/>
        <end position="255"/>
    </location>
</feature>
<feature type="transmembrane region" description="Helical" evidence="1">
    <location>
        <begin position="159"/>
        <end position="179"/>
    </location>
</feature>
<evidence type="ECO:0000256" key="1">
    <source>
        <dbReference type="SAM" id="Phobius"/>
    </source>
</evidence>
<dbReference type="Proteomes" id="UP001259340">
    <property type="component" value="Unassembled WGS sequence"/>
</dbReference>
<feature type="transmembrane region" description="Helical" evidence="1">
    <location>
        <begin position="38"/>
        <end position="57"/>
    </location>
</feature>
<organism evidence="2 4">
    <name type="scientific">Shewanella fidelis</name>
    <dbReference type="NCBI Taxonomy" id="173509"/>
    <lineage>
        <taxon>Bacteria</taxon>
        <taxon>Pseudomonadati</taxon>
        <taxon>Pseudomonadota</taxon>
        <taxon>Gammaproteobacteria</taxon>
        <taxon>Alteromonadales</taxon>
        <taxon>Shewanellaceae</taxon>
        <taxon>Shewanella</taxon>
    </lineage>
</organism>
<reference evidence="2" key="2">
    <citation type="submission" date="2022-11" db="EMBL/GenBank/DDBJ databases">
        <title>Prophages regulate Shewanella fidelis motility and biofilm formation: implications for gut colonization dynamics in Ciona robusta.</title>
        <authorList>
            <person name="Natarajan O."/>
            <person name="Gibboney S.L."/>
            <person name="Young M.N."/>
            <person name="Lim S.J."/>
            <person name="Pluta N."/>
            <person name="Atkinson C.G.F."/>
            <person name="Leigh B.A."/>
            <person name="Liberti A."/>
            <person name="Kees E."/>
            <person name="Breitbart M."/>
            <person name="Gralnick J."/>
            <person name="Dishaw L.J."/>
        </authorList>
    </citation>
    <scope>NUCLEOTIDE SEQUENCE</scope>
    <source>
        <strain evidence="2">3313</strain>
    </source>
</reference>
<dbReference type="Proteomes" id="UP001271263">
    <property type="component" value="Unassembled WGS sequence"/>
</dbReference>
<feature type="transmembrane region" description="Helical" evidence="1">
    <location>
        <begin position="290"/>
        <end position="310"/>
    </location>
</feature>
<keyword evidence="1" id="KW-0812">Transmembrane</keyword>
<evidence type="ECO:0000313" key="2">
    <source>
        <dbReference type="EMBL" id="MDR8524421.1"/>
    </source>
</evidence>
<name>A0AAW8NPG3_9GAMM</name>
<sequence length="346" mass="39088">MDLFIRSNYAGGFYLFGIASSVSIIATKIISSYNWQSLQRYLIFSFVAFIILILTLYDYAFSISALLCIFAALLLHLNGFMLAVLIRDEKIQACFFLQLVQPAVFLTGILLSTWLGYDWAYPYFLSTFIAFFAFIFCSNFNRIYNLLNSKGNAEFSRGLLSYSGLFLTLISSMSFPLFFQLELFFVGELTSLSLGKYTVLQKMYSSVSVALFGGVLVHLYGKDKSGILPLKKVLTLPLITSFVVSCVAIILSFLGDGLSSSTLLLTIFTSYVFSIAMFVTFAMSINNAKVNIYLMVISFLIYLVVFQLLIVDNITIMLGVSLVFYISYILMFVFFYFIKSKFFKEG</sequence>
<feature type="transmembrane region" description="Helical" evidence="1">
    <location>
        <begin position="120"/>
        <end position="138"/>
    </location>
</feature>
<protein>
    <submittedName>
        <fullName evidence="2">Uncharacterized protein</fullName>
    </submittedName>
</protein>
<evidence type="ECO:0000313" key="4">
    <source>
        <dbReference type="Proteomes" id="UP001259340"/>
    </source>
</evidence>
<keyword evidence="1" id="KW-1133">Transmembrane helix</keyword>